<dbReference type="Pfam" id="PF07690">
    <property type="entry name" value="MFS_1"/>
    <property type="match status" value="1"/>
</dbReference>
<feature type="transmembrane region" description="Helical" evidence="5">
    <location>
        <begin position="338"/>
        <end position="358"/>
    </location>
</feature>
<feature type="transmembrane region" description="Helical" evidence="5">
    <location>
        <begin position="105"/>
        <end position="129"/>
    </location>
</feature>
<dbReference type="PANTHER" id="PTHR23507:SF1">
    <property type="entry name" value="FI18259P1-RELATED"/>
    <property type="match status" value="1"/>
</dbReference>
<feature type="transmembrane region" description="Helical" evidence="5">
    <location>
        <begin position="301"/>
        <end position="326"/>
    </location>
</feature>
<reference evidence="6 7" key="1">
    <citation type="submission" date="2019-12" db="EMBL/GenBank/DDBJ databases">
        <title>Draft genome sequence of the ascomycete Xylaria multiplex DSM 110363.</title>
        <authorList>
            <person name="Buettner E."/>
            <person name="Kellner H."/>
        </authorList>
    </citation>
    <scope>NUCLEOTIDE SEQUENCE [LARGE SCALE GENOMIC DNA]</scope>
    <source>
        <strain evidence="6 7">DSM 110363</strain>
    </source>
</reference>
<keyword evidence="3 5" id="KW-1133">Transmembrane helix</keyword>
<feature type="transmembrane region" description="Helical" evidence="5">
    <location>
        <begin position="378"/>
        <end position="395"/>
    </location>
</feature>
<feature type="transmembrane region" description="Helical" evidence="5">
    <location>
        <begin position="45"/>
        <end position="66"/>
    </location>
</feature>
<feature type="transmembrane region" description="Helical" evidence="5">
    <location>
        <begin position="136"/>
        <end position="159"/>
    </location>
</feature>
<comment type="caution">
    <text evidence="6">The sequence shown here is derived from an EMBL/GenBank/DDBJ whole genome shotgun (WGS) entry which is preliminary data.</text>
</comment>
<protein>
    <recommendedName>
        <fullName evidence="8">Major facilitator superfamily (MFS) profile domain-containing protein</fullName>
    </recommendedName>
</protein>
<evidence type="ECO:0000313" key="7">
    <source>
        <dbReference type="Proteomes" id="UP000481858"/>
    </source>
</evidence>
<dbReference type="OrthoDB" id="194139at2759"/>
<keyword evidence="4 5" id="KW-0472">Membrane</keyword>
<gene>
    <name evidence="6" type="ORF">GQX73_g7862</name>
</gene>
<organism evidence="6 7">
    <name type="scientific">Xylaria multiplex</name>
    <dbReference type="NCBI Taxonomy" id="323545"/>
    <lineage>
        <taxon>Eukaryota</taxon>
        <taxon>Fungi</taxon>
        <taxon>Dikarya</taxon>
        <taxon>Ascomycota</taxon>
        <taxon>Pezizomycotina</taxon>
        <taxon>Sordariomycetes</taxon>
        <taxon>Xylariomycetidae</taxon>
        <taxon>Xylariales</taxon>
        <taxon>Xylariaceae</taxon>
        <taxon>Xylaria</taxon>
    </lineage>
</organism>
<evidence type="ECO:0000256" key="3">
    <source>
        <dbReference type="ARBA" id="ARBA00022989"/>
    </source>
</evidence>
<keyword evidence="2 5" id="KW-0812">Transmembrane</keyword>
<accession>A0A7C8IWW2</accession>
<dbReference type="GO" id="GO:0016020">
    <property type="term" value="C:membrane"/>
    <property type="evidence" value="ECO:0007669"/>
    <property type="project" value="UniProtKB-SubCell"/>
</dbReference>
<feature type="transmembrane region" description="Helical" evidence="5">
    <location>
        <begin position="401"/>
        <end position="424"/>
    </location>
</feature>
<dbReference type="Proteomes" id="UP000481858">
    <property type="component" value="Unassembled WGS sequence"/>
</dbReference>
<comment type="subcellular location">
    <subcellularLocation>
        <location evidence="1">Membrane</location>
        <topology evidence="1">Multi-pass membrane protein</topology>
    </subcellularLocation>
</comment>
<dbReference type="InParanoid" id="A0A7C8IWW2"/>
<dbReference type="SUPFAM" id="SSF103473">
    <property type="entry name" value="MFS general substrate transporter"/>
    <property type="match status" value="1"/>
</dbReference>
<proteinExistence type="predicted"/>
<dbReference type="InterPro" id="IPR036259">
    <property type="entry name" value="MFS_trans_sf"/>
</dbReference>
<evidence type="ECO:0000256" key="2">
    <source>
        <dbReference type="ARBA" id="ARBA00022692"/>
    </source>
</evidence>
<feature type="transmembrane region" description="Helical" evidence="5">
    <location>
        <begin position="436"/>
        <end position="456"/>
    </location>
</feature>
<evidence type="ECO:0000256" key="5">
    <source>
        <dbReference type="SAM" id="Phobius"/>
    </source>
</evidence>
<evidence type="ECO:0000256" key="4">
    <source>
        <dbReference type="ARBA" id="ARBA00023136"/>
    </source>
</evidence>
<dbReference type="PANTHER" id="PTHR23507">
    <property type="entry name" value="ZGC:174356"/>
    <property type="match status" value="1"/>
</dbReference>
<dbReference type="Gene3D" id="1.20.1250.20">
    <property type="entry name" value="MFS general substrate transporter like domains"/>
    <property type="match status" value="2"/>
</dbReference>
<evidence type="ECO:0000256" key="1">
    <source>
        <dbReference type="ARBA" id="ARBA00004141"/>
    </source>
</evidence>
<feature type="transmembrane region" description="Helical" evidence="5">
    <location>
        <begin position="232"/>
        <end position="251"/>
    </location>
</feature>
<keyword evidence="7" id="KW-1185">Reference proteome</keyword>
<evidence type="ECO:0008006" key="8">
    <source>
        <dbReference type="Google" id="ProtNLM"/>
    </source>
</evidence>
<feature type="transmembrane region" description="Helical" evidence="5">
    <location>
        <begin position="201"/>
        <end position="220"/>
    </location>
</feature>
<sequence length="509" mass="55052">MDEEERPSIDELRPDVPFLPNGDVGAGDQFGEPLKPWHLATTPRGISAVACIAIFLWVLSGMIVVVPAARLAEDIFCRRHYGRIDIDPIDEELCKAEEIQSSMAWTFGLSMAFSTIVGLVVTIPYGVLADRARKPVYLLAATGQLANVAWSLLVLRLWRTLPVELILLGPVFELIGGGLTMAIVVLYAIISDVTTPENRAITYFFSSLAANAAVFLGPPLASKMIEVWSPWVPMSSSIAATALAGGIVLMVPETAHSLKSPQGDGNWFGADERGWQAAIISRLTRVFYNSDLRSVLKKRSVVLLLLVFMLTAPLPMGMGSMFLQYYSKRFGKSIEDAGYMLAIRGGLTIIVVGILLPVLSQCISSSSYIKIPAFRRDLVLAQASAAFSGIGYFLLGGPDFVFLISGIVVLSLSTGIGPLGRSLISSLVEPSQTSQVFTIVSIVEGIGSLPTGPFLAWMFSSGMRLGRFWFGLPFFFLGGLGFLALLVLFFVDPKPGTTGLRAVDEDDRI</sequence>
<feature type="transmembrane region" description="Helical" evidence="5">
    <location>
        <begin position="165"/>
        <end position="189"/>
    </location>
</feature>
<dbReference type="GO" id="GO:0022857">
    <property type="term" value="F:transmembrane transporter activity"/>
    <property type="evidence" value="ECO:0007669"/>
    <property type="project" value="InterPro"/>
</dbReference>
<evidence type="ECO:0000313" key="6">
    <source>
        <dbReference type="EMBL" id="KAF2965719.1"/>
    </source>
</evidence>
<name>A0A7C8IWW2_9PEZI</name>
<dbReference type="InterPro" id="IPR011701">
    <property type="entry name" value="MFS"/>
</dbReference>
<feature type="transmembrane region" description="Helical" evidence="5">
    <location>
        <begin position="468"/>
        <end position="491"/>
    </location>
</feature>
<dbReference type="EMBL" id="WUBL01000107">
    <property type="protein sequence ID" value="KAF2965719.1"/>
    <property type="molecule type" value="Genomic_DNA"/>
</dbReference>
<dbReference type="AlphaFoldDB" id="A0A7C8IWW2"/>